<dbReference type="EMBL" id="JAAFYZ010000156">
    <property type="protein sequence ID" value="MBS2551819.1"/>
    <property type="molecule type" value="Genomic_DNA"/>
</dbReference>
<organism evidence="1 2">
    <name type="scientific">Catenulispora pinistramenti</name>
    <dbReference type="NCBI Taxonomy" id="2705254"/>
    <lineage>
        <taxon>Bacteria</taxon>
        <taxon>Bacillati</taxon>
        <taxon>Actinomycetota</taxon>
        <taxon>Actinomycetes</taxon>
        <taxon>Catenulisporales</taxon>
        <taxon>Catenulisporaceae</taxon>
        <taxon>Catenulispora</taxon>
    </lineage>
</organism>
<dbReference type="Proteomes" id="UP000730482">
    <property type="component" value="Unassembled WGS sequence"/>
</dbReference>
<comment type="caution">
    <text evidence="1">The sequence shown here is derived from an EMBL/GenBank/DDBJ whole genome shotgun (WGS) entry which is preliminary data.</text>
</comment>
<reference evidence="1 2" key="1">
    <citation type="submission" date="2020-02" db="EMBL/GenBank/DDBJ databases">
        <title>Acidophilic actinobacteria isolated from forest soil.</title>
        <authorList>
            <person name="Golinska P."/>
        </authorList>
    </citation>
    <scope>NUCLEOTIDE SEQUENCE [LARGE SCALE GENOMIC DNA]</scope>
    <source>
        <strain evidence="1 2">NL8</strain>
    </source>
</reference>
<accession>A0ABS5L0W1</accession>
<proteinExistence type="predicted"/>
<sequence>MSTTTNSVTTDARISATRTPLATIKQQVKVEWVEIAPAMATALLDANSHNRRLREAVADGYARDMTADRWDVNGETIKICADGRLIDGQHRLEAIEITGIAAVCLLVTGLPIEAQKTTDIGARRSYADTLRWEDVKNGDAVSAIVRRITLWNAGYRAKNGRYKPTEPEMSATFAAVPGIIEAADFGVTHATGAGIPPAQLGFAYWLLARIDAAPANWFMQRIADGAGLQLGHPALVFRDRLRREREALRGRGSLSADLILALLIKAWNCYRAGDTITKLQLPTGGLTAETFPIPK</sequence>
<dbReference type="RefSeq" id="WP_212016807.1">
    <property type="nucleotide sequence ID" value="NZ_JAAFYZ010000156.1"/>
</dbReference>
<evidence type="ECO:0000313" key="2">
    <source>
        <dbReference type="Proteomes" id="UP000730482"/>
    </source>
</evidence>
<keyword evidence="2" id="KW-1185">Reference proteome</keyword>
<protein>
    <recommendedName>
        <fullName evidence="3">ParB/Sulfiredoxin domain-containing protein</fullName>
    </recommendedName>
</protein>
<evidence type="ECO:0000313" key="1">
    <source>
        <dbReference type="EMBL" id="MBS2551819.1"/>
    </source>
</evidence>
<evidence type="ECO:0008006" key="3">
    <source>
        <dbReference type="Google" id="ProtNLM"/>
    </source>
</evidence>
<name>A0ABS5L0W1_9ACTN</name>
<gene>
    <name evidence="1" type="ORF">KGQ19_33640</name>
</gene>